<proteinExistence type="predicted"/>
<dbReference type="RefSeq" id="WP_090591578.1">
    <property type="nucleotide sequence ID" value="NZ_LT629688.1"/>
</dbReference>
<dbReference type="AlphaFoldDB" id="A0A1G6VQP3"/>
<protein>
    <recommendedName>
        <fullName evidence="3">YbaB/EbfC DNA-binding family protein</fullName>
    </recommendedName>
</protein>
<name>A0A1G6VQP3_9ACTN</name>
<organism evidence="1 2">
    <name type="scientific">Auraticoccus monumenti</name>
    <dbReference type="NCBI Taxonomy" id="675864"/>
    <lineage>
        <taxon>Bacteria</taxon>
        <taxon>Bacillati</taxon>
        <taxon>Actinomycetota</taxon>
        <taxon>Actinomycetes</taxon>
        <taxon>Propionibacteriales</taxon>
        <taxon>Propionibacteriaceae</taxon>
        <taxon>Auraticoccus</taxon>
    </lineage>
</organism>
<evidence type="ECO:0008006" key="3">
    <source>
        <dbReference type="Google" id="ProtNLM"/>
    </source>
</evidence>
<sequence>MTPHVLESLRRGLADGARRAEQEAVEARARLAAAGGTGGGALLRLRVDAVGRLLDADVDSAVLTATPTAFTAAVQAAYREACAAVRPLPARPELAAPGAAVPTAGGDRGSSARAAVLAAELPTWVVTGRAEGVEVELDGRGRLLVARAGTDALRAGPELLGRWLTAAWEHAEQERRDRLDRALRQEEEA</sequence>
<evidence type="ECO:0000313" key="2">
    <source>
        <dbReference type="Proteomes" id="UP000198546"/>
    </source>
</evidence>
<dbReference type="Proteomes" id="UP000198546">
    <property type="component" value="Chromosome i"/>
</dbReference>
<dbReference type="STRING" id="675864.SAMN04489747_1229"/>
<accession>A0A1G6VQP3</accession>
<gene>
    <name evidence="1" type="ORF">SAMN04489747_1229</name>
</gene>
<dbReference type="EMBL" id="LT629688">
    <property type="protein sequence ID" value="SDD55844.1"/>
    <property type="molecule type" value="Genomic_DNA"/>
</dbReference>
<evidence type="ECO:0000313" key="1">
    <source>
        <dbReference type="EMBL" id="SDD55844.1"/>
    </source>
</evidence>
<reference evidence="1 2" key="1">
    <citation type="submission" date="2016-10" db="EMBL/GenBank/DDBJ databases">
        <authorList>
            <person name="de Groot N.N."/>
        </authorList>
    </citation>
    <scope>NUCLEOTIDE SEQUENCE [LARGE SCALE GENOMIC DNA]</scope>
    <source>
        <strain evidence="1 2">MON 2.2</strain>
    </source>
</reference>
<keyword evidence="2" id="KW-1185">Reference proteome</keyword>